<keyword evidence="3" id="KW-1185">Reference proteome</keyword>
<gene>
    <name evidence="2" type="ORF">E2562_007100</name>
</gene>
<evidence type="ECO:0000256" key="1">
    <source>
        <dbReference type="SAM" id="MobiDB-lite"/>
    </source>
</evidence>
<dbReference type="AlphaFoldDB" id="A0A6G1F4W2"/>
<dbReference type="EMBL" id="SPHZ02000001">
    <property type="protein sequence ID" value="KAF0931911.1"/>
    <property type="molecule type" value="Genomic_DNA"/>
</dbReference>
<evidence type="ECO:0000313" key="2">
    <source>
        <dbReference type="EMBL" id="KAF0931911.1"/>
    </source>
</evidence>
<sequence>MMALGLDERDGGEADGWAMGGVDNHDTGTANRGDAVDGGPLGSGIQRKGWWDRPVRLTADVEAGTVRPNHGAGRPVAVADCGDLRRLDAEAETTTGRTLAALQRRNGRGDA</sequence>
<proteinExistence type="predicted"/>
<dbReference type="Proteomes" id="UP000479710">
    <property type="component" value="Unassembled WGS sequence"/>
</dbReference>
<name>A0A6G1F4W2_9ORYZ</name>
<comment type="caution">
    <text evidence="2">The sequence shown here is derived from an EMBL/GenBank/DDBJ whole genome shotgun (WGS) entry which is preliminary data.</text>
</comment>
<feature type="compositionally biased region" description="Basic and acidic residues" evidence="1">
    <location>
        <begin position="1"/>
        <end position="12"/>
    </location>
</feature>
<evidence type="ECO:0000313" key="3">
    <source>
        <dbReference type="Proteomes" id="UP000479710"/>
    </source>
</evidence>
<feature type="region of interest" description="Disordered" evidence="1">
    <location>
        <begin position="1"/>
        <end position="47"/>
    </location>
</feature>
<reference evidence="2 3" key="1">
    <citation type="submission" date="2019-11" db="EMBL/GenBank/DDBJ databases">
        <title>Whole genome sequence of Oryza granulata.</title>
        <authorList>
            <person name="Li W."/>
        </authorList>
    </citation>
    <scope>NUCLEOTIDE SEQUENCE [LARGE SCALE GENOMIC DNA]</scope>
    <source>
        <strain evidence="3">cv. Menghai</strain>
        <tissue evidence="2">Leaf</tissue>
    </source>
</reference>
<accession>A0A6G1F4W2</accession>
<organism evidence="2 3">
    <name type="scientific">Oryza meyeriana var. granulata</name>
    <dbReference type="NCBI Taxonomy" id="110450"/>
    <lineage>
        <taxon>Eukaryota</taxon>
        <taxon>Viridiplantae</taxon>
        <taxon>Streptophyta</taxon>
        <taxon>Embryophyta</taxon>
        <taxon>Tracheophyta</taxon>
        <taxon>Spermatophyta</taxon>
        <taxon>Magnoliopsida</taxon>
        <taxon>Liliopsida</taxon>
        <taxon>Poales</taxon>
        <taxon>Poaceae</taxon>
        <taxon>BOP clade</taxon>
        <taxon>Oryzoideae</taxon>
        <taxon>Oryzeae</taxon>
        <taxon>Oryzinae</taxon>
        <taxon>Oryza</taxon>
        <taxon>Oryza meyeriana</taxon>
    </lineage>
</organism>
<protein>
    <submittedName>
        <fullName evidence="2">Uncharacterized protein</fullName>
    </submittedName>
</protein>